<dbReference type="SUPFAM" id="SSF56112">
    <property type="entry name" value="Protein kinase-like (PK-like)"/>
    <property type="match status" value="1"/>
</dbReference>
<feature type="binding site" evidence="10">
    <location>
        <position position="56"/>
    </location>
    <ligand>
        <name>ATP</name>
        <dbReference type="ChEBI" id="CHEBI:30616"/>
    </ligand>
</feature>
<evidence type="ECO:0000256" key="3">
    <source>
        <dbReference type="ARBA" id="ARBA00022679"/>
    </source>
</evidence>
<dbReference type="EMBL" id="LWCA01000335">
    <property type="protein sequence ID" value="OAF69099.1"/>
    <property type="molecule type" value="Genomic_DNA"/>
</dbReference>
<evidence type="ECO:0000256" key="2">
    <source>
        <dbReference type="ARBA" id="ARBA00022527"/>
    </source>
</evidence>
<sequence length="875" mass="104098">MNRHLKSLIQKTVSRKLTKHEDPHKYYTDFYEIGRGNFGQVYSAVLIQKNELRAIKTINIGGKNSLLDLKDSIHELKMLSNCRHANIVNYYEAYIFDSNIWIVMEYCIGSIIDVMKVNQKEYSELEICAIMHYSVKGLVYMHGNGLIHRDIKGRNILITTEGKIKLGDLGSAAYTVKANSFVGTPYIMAHIYSSFWMSPEMILSMNTNHYDEKTDIWSLGITAIELAEKLPPYYYLNHLTALYYIAQNKPPKLSQINKWSAEFISFVKTCLIYNYKDRISASNLSKHIFFSNREPDEILLKLMTQTIEYVNRYSQLQTPKELSKKISNETLTEIEPELFNSTVCQTTKMTESRNMASKMNMYLSSYFDSHYNFESSINVLNRNVNCKSVRRSKNLNRHATCITSVQMNSVKLLKRKNPKTYAARNIYSVLFVRFLSLNTNIQIKKTKLSTKTNTNQIFFSNETYNDYNNNNNNNIYSIDTIEISKWQNRQLKYYQKIRRTHQNQIKLIAKKNENLSEIILVDVKKKFSKYSGKFIKEMKKFIAKHKEVIEKMIIQHNITIKKFIKRDANYKSKIWIINNYKEHANLKNNIKRSRLYSNLINNKYGYFFKLINLENYQIEIPFKSNILWTSEFLSVFLEYCVSHQMNLNELKLKYIASCHKMRNEYLQKSIKQKYRHLYLKQKKELLLLVKIHNFEMENQIQYNTKIQSFINIAFEKYTKKIYKSNEKYDNIFNAKLIIDNFKVEKRINERSGFKDFESDHNKDIIDMKQKFEKEFYDVNTKAMIRLQNRKKENEKKLKIELKNLKIYQANQISSQLKYQQTKQYQFTKKRAHEKNNLLETFNTEIYIINNDNKFAIESIHSKFDFIRENNKHTIQ</sequence>
<dbReference type="Proteomes" id="UP000078046">
    <property type="component" value="Unassembled WGS sequence"/>
</dbReference>
<evidence type="ECO:0000256" key="9">
    <source>
        <dbReference type="ARBA" id="ARBA00048679"/>
    </source>
</evidence>
<dbReference type="GO" id="GO:0005737">
    <property type="term" value="C:cytoplasm"/>
    <property type="evidence" value="ECO:0007669"/>
    <property type="project" value="TreeGrafter"/>
</dbReference>
<dbReference type="PROSITE" id="PS00107">
    <property type="entry name" value="PROTEIN_KINASE_ATP"/>
    <property type="match status" value="1"/>
</dbReference>
<comment type="catalytic activity">
    <reaction evidence="9">
        <text>L-seryl-[protein] + ATP = O-phospho-L-seryl-[protein] + ADP + H(+)</text>
        <dbReference type="Rhea" id="RHEA:17989"/>
        <dbReference type="Rhea" id="RHEA-COMP:9863"/>
        <dbReference type="Rhea" id="RHEA-COMP:11604"/>
        <dbReference type="ChEBI" id="CHEBI:15378"/>
        <dbReference type="ChEBI" id="CHEBI:29999"/>
        <dbReference type="ChEBI" id="CHEBI:30616"/>
        <dbReference type="ChEBI" id="CHEBI:83421"/>
        <dbReference type="ChEBI" id="CHEBI:456216"/>
        <dbReference type="EC" id="2.7.11.1"/>
    </reaction>
</comment>
<comment type="caution">
    <text evidence="12">The sequence shown here is derived from an EMBL/GenBank/DDBJ whole genome shotgun (WGS) entry which is preliminary data.</text>
</comment>
<feature type="domain" description="Protein kinase" evidence="11">
    <location>
        <begin position="27"/>
        <end position="290"/>
    </location>
</feature>
<dbReference type="Gene3D" id="3.30.200.20">
    <property type="entry name" value="Phosphorylase Kinase, domain 1"/>
    <property type="match status" value="1"/>
</dbReference>
<dbReference type="SMART" id="SM00220">
    <property type="entry name" value="S_TKc"/>
    <property type="match status" value="1"/>
</dbReference>
<dbReference type="PROSITE" id="PS00108">
    <property type="entry name" value="PROTEIN_KINASE_ST"/>
    <property type="match status" value="1"/>
</dbReference>
<evidence type="ECO:0000256" key="7">
    <source>
        <dbReference type="ARBA" id="ARBA00023054"/>
    </source>
</evidence>
<reference evidence="12 13" key="1">
    <citation type="submission" date="2016-04" db="EMBL/GenBank/DDBJ databases">
        <title>The genome of Intoshia linei affirms orthonectids as highly simplified spiralians.</title>
        <authorList>
            <person name="Mikhailov K.V."/>
            <person name="Slusarev G.S."/>
            <person name="Nikitin M.A."/>
            <person name="Logacheva M.D."/>
            <person name="Penin A."/>
            <person name="Aleoshin V."/>
            <person name="Panchin Y.V."/>
        </authorList>
    </citation>
    <scope>NUCLEOTIDE SEQUENCE [LARGE SCALE GENOMIC DNA]</scope>
    <source>
        <strain evidence="12">Intl2013</strain>
        <tissue evidence="12">Whole animal</tissue>
    </source>
</reference>
<evidence type="ECO:0000256" key="10">
    <source>
        <dbReference type="PROSITE-ProRule" id="PRU10141"/>
    </source>
</evidence>
<evidence type="ECO:0000256" key="6">
    <source>
        <dbReference type="ARBA" id="ARBA00022840"/>
    </source>
</evidence>
<keyword evidence="13" id="KW-1185">Reference proteome</keyword>
<dbReference type="GO" id="GO:0004674">
    <property type="term" value="F:protein serine/threonine kinase activity"/>
    <property type="evidence" value="ECO:0007669"/>
    <property type="project" value="UniProtKB-KW"/>
</dbReference>
<dbReference type="AlphaFoldDB" id="A0A177B487"/>
<dbReference type="OrthoDB" id="10016527at2759"/>
<gene>
    <name evidence="12" type="ORF">A3Q56_03154</name>
</gene>
<dbReference type="InterPro" id="IPR000719">
    <property type="entry name" value="Prot_kinase_dom"/>
</dbReference>
<dbReference type="InterPro" id="IPR051234">
    <property type="entry name" value="TAO_STE20_kinase"/>
</dbReference>
<dbReference type="InterPro" id="IPR011009">
    <property type="entry name" value="Kinase-like_dom_sf"/>
</dbReference>
<evidence type="ECO:0000313" key="12">
    <source>
        <dbReference type="EMBL" id="OAF69099.1"/>
    </source>
</evidence>
<dbReference type="Pfam" id="PF00069">
    <property type="entry name" value="Pkinase"/>
    <property type="match status" value="1"/>
</dbReference>
<keyword evidence="4 10" id="KW-0547">Nucleotide-binding</keyword>
<evidence type="ECO:0000256" key="8">
    <source>
        <dbReference type="ARBA" id="ARBA00047899"/>
    </source>
</evidence>
<dbReference type="PROSITE" id="PS50011">
    <property type="entry name" value="PROTEIN_KINASE_DOM"/>
    <property type="match status" value="1"/>
</dbReference>
<keyword evidence="3" id="KW-0808">Transferase</keyword>
<evidence type="ECO:0000313" key="13">
    <source>
        <dbReference type="Proteomes" id="UP000078046"/>
    </source>
</evidence>
<keyword evidence="5" id="KW-0418">Kinase</keyword>
<evidence type="ECO:0000256" key="4">
    <source>
        <dbReference type="ARBA" id="ARBA00022741"/>
    </source>
</evidence>
<keyword evidence="6 10" id="KW-0067">ATP-binding</keyword>
<accession>A0A177B487</accession>
<keyword evidence="7" id="KW-0175">Coiled coil</keyword>
<evidence type="ECO:0000256" key="5">
    <source>
        <dbReference type="ARBA" id="ARBA00022777"/>
    </source>
</evidence>
<dbReference type="EC" id="2.7.11.1" evidence="1"/>
<dbReference type="Gene3D" id="1.10.510.10">
    <property type="entry name" value="Transferase(Phosphotransferase) domain 1"/>
    <property type="match status" value="1"/>
</dbReference>
<dbReference type="InterPro" id="IPR017441">
    <property type="entry name" value="Protein_kinase_ATP_BS"/>
</dbReference>
<name>A0A177B487_9BILA</name>
<proteinExistence type="predicted"/>
<dbReference type="PANTHER" id="PTHR47167">
    <property type="entry name" value="SERINE/THREONINE-PROTEIN KINASE TAO1-LIKE PROTEIN"/>
    <property type="match status" value="1"/>
</dbReference>
<dbReference type="PANTHER" id="PTHR47167:SF4">
    <property type="entry name" value="SERINE_THREONINE-PROTEIN KINASE TAO"/>
    <property type="match status" value="1"/>
</dbReference>
<evidence type="ECO:0000256" key="1">
    <source>
        <dbReference type="ARBA" id="ARBA00012513"/>
    </source>
</evidence>
<dbReference type="InterPro" id="IPR008271">
    <property type="entry name" value="Ser/Thr_kinase_AS"/>
</dbReference>
<comment type="catalytic activity">
    <reaction evidence="8">
        <text>L-threonyl-[protein] + ATP = O-phospho-L-threonyl-[protein] + ADP + H(+)</text>
        <dbReference type="Rhea" id="RHEA:46608"/>
        <dbReference type="Rhea" id="RHEA-COMP:11060"/>
        <dbReference type="Rhea" id="RHEA-COMP:11605"/>
        <dbReference type="ChEBI" id="CHEBI:15378"/>
        <dbReference type="ChEBI" id="CHEBI:30013"/>
        <dbReference type="ChEBI" id="CHEBI:30616"/>
        <dbReference type="ChEBI" id="CHEBI:61977"/>
        <dbReference type="ChEBI" id="CHEBI:456216"/>
        <dbReference type="EC" id="2.7.11.1"/>
    </reaction>
</comment>
<organism evidence="12 13">
    <name type="scientific">Intoshia linei</name>
    <dbReference type="NCBI Taxonomy" id="1819745"/>
    <lineage>
        <taxon>Eukaryota</taxon>
        <taxon>Metazoa</taxon>
        <taxon>Spiralia</taxon>
        <taxon>Lophotrochozoa</taxon>
        <taxon>Mesozoa</taxon>
        <taxon>Orthonectida</taxon>
        <taxon>Rhopaluridae</taxon>
        <taxon>Intoshia</taxon>
    </lineage>
</organism>
<protein>
    <recommendedName>
        <fullName evidence="1">non-specific serine/threonine protein kinase</fullName>
        <ecNumber evidence="1">2.7.11.1</ecNumber>
    </recommendedName>
</protein>
<keyword evidence="2" id="KW-0723">Serine/threonine-protein kinase</keyword>
<dbReference type="GO" id="GO:0005524">
    <property type="term" value="F:ATP binding"/>
    <property type="evidence" value="ECO:0007669"/>
    <property type="project" value="UniProtKB-UniRule"/>
</dbReference>
<evidence type="ECO:0000259" key="11">
    <source>
        <dbReference type="PROSITE" id="PS50011"/>
    </source>
</evidence>